<gene>
    <name evidence="1" type="ORF">F4821DRAFT_235575</name>
</gene>
<name>A0ACC0D564_9PEZI</name>
<organism evidence="1 2">
    <name type="scientific">Hypoxylon rubiginosum</name>
    <dbReference type="NCBI Taxonomy" id="110542"/>
    <lineage>
        <taxon>Eukaryota</taxon>
        <taxon>Fungi</taxon>
        <taxon>Dikarya</taxon>
        <taxon>Ascomycota</taxon>
        <taxon>Pezizomycotina</taxon>
        <taxon>Sordariomycetes</taxon>
        <taxon>Xylariomycetidae</taxon>
        <taxon>Xylariales</taxon>
        <taxon>Hypoxylaceae</taxon>
        <taxon>Hypoxylon</taxon>
    </lineage>
</organism>
<accession>A0ACC0D564</accession>
<reference evidence="1 2" key="1">
    <citation type="journal article" date="2022" name="New Phytol.">
        <title>Ecological generalism drives hyperdiversity of secondary metabolite gene clusters in xylarialean endophytes.</title>
        <authorList>
            <person name="Franco M.E.E."/>
            <person name="Wisecaver J.H."/>
            <person name="Arnold A.E."/>
            <person name="Ju Y.M."/>
            <person name="Slot J.C."/>
            <person name="Ahrendt S."/>
            <person name="Moore L.P."/>
            <person name="Eastman K.E."/>
            <person name="Scott K."/>
            <person name="Konkel Z."/>
            <person name="Mondo S.J."/>
            <person name="Kuo A."/>
            <person name="Hayes R.D."/>
            <person name="Haridas S."/>
            <person name="Andreopoulos B."/>
            <person name="Riley R."/>
            <person name="LaButti K."/>
            <person name="Pangilinan J."/>
            <person name="Lipzen A."/>
            <person name="Amirebrahimi M."/>
            <person name="Yan J."/>
            <person name="Adam C."/>
            <person name="Keymanesh K."/>
            <person name="Ng V."/>
            <person name="Louie K."/>
            <person name="Northen T."/>
            <person name="Drula E."/>
            <person name="Henrissat B."/>
            <person name="Hsieh H.M."/>
            <person name="Youens-Clark K."/>
            <person name="Lutzoni F."/>
            <person name="Miadlikowska J."/>
            <person name="Eastwood D.C."/>
            <person name="Hamelin R.C."/>
            <person name="Grigoriev I.V."/>
            <person name="U'Ren J.M."/>
        </authorList>
    </citation>
    <scope>NUCLEOTIDE SEQUENCE [LARGE SCALE GENOMIC DNA]</scope>
    <source>
        <strain evidence="1 2">ER1909</strain>
    </source>
</reference>
<dbReference type="Proteomes" id="UP001497680">
    <property type="component" value="Unassembled WGS sequence"/>
</dbReference>
<keyword evidence="2" id="KW-1185">Reference proteome</keyword>
<evidence type="ECO:0000313" key="2">
    <source>
        <dbReference type="Proteomes" id="UP001497680"/>
    </source>
</evidence>
<proteinExistence type="predicted"/>
<protein>
    <submittedName>
        <fullName evidence="1">Uncharacterized protein</fullName>
    </submittedName>
</protein>
<comment type="caution">
    <text evidence="1">The sequence shown here is derived from an EMBL/GenBank/DDBJ whole genome shotgun (WGS) entry which is preliminary data.</text>
</comment>
<sequence>MCCHEREDMGRDQLVRPQLNQVIIHESPIGTVAYNKKYELLIFSLEASRKPVGCLLMWQSIISPMFLQLNGRDSLPYRNLKCFFLGAIILSSIPVTAAALATMHGFRIASGVSSSTSAVVIIPLRTLDEIPTAAHIIAYVVWAASFSVYLWLQLKILPGGLGVRRKLFLFSVITASIHFCIAISQNSDTIVQGFTVYGPVILTVCTYLMSLLFGGLEMPEVEVNPATVLSATLGP</sequence>
<evidence type="ECO:0000313" key="1">
    <source>
        <dbReference type="EMBL" id="KAI6087651.1"/>
    </source>
</evidence>
<dbReference type="EMBL" id="MU394306">
    <property type="protein sequence ID" value="KAI6087651.1"/>
    <property type="molecule type" value="Genomic_DNA"/>
</dbReference>